<keyword evidence="2" id="KW-1185">Reference proteome</keyword>
<protein>
    <submittedName>
        <fullName evidence="1">Uncharacterized protein</fullName>
    </submittedName>
</protein>
<proteinExistence type="predicted"/>
<comment type="caution">
    <text evidence="1">The sequence shown here is derived from an EMBL/GenBank/DDBJ whole genome shotgun (WGS) entry which is preliminary data.</text>
</comment>
<dbReference type="RefSeq" id="WP_253963996.1">
    <property type="nucleotide sequence ID" value="NZ_JALHBS010000044.1"/>
</dbReference>
<name>A0A9X2KFB4_9HYPH</name>
<organism evidence="1 2">
    <name type="scientific">Aurantimonas marianensis</name>
    <dbReference type="NCBI Taxonomy" id="2920428"/>
    <lineage>
        <taxon>Bacteria</taxon>
        <taxon>Pseudomonadati</taxon>
        <taxon>Pseudomonadota</taxon>
        <taxon>Alphaproteobacteria</taxon>
        <taxon>Hyphomicrobiales</taxon>
        <taxon>Aurantimonadaceae</taxon>
        <taxon>Aurantimonas</taxon>
    </lineage>
</organism>
<sequence length="61" mass="6808">MKTETIQFRSKTDREREVDLERNYRQIGIPAIAAASHGCCKGKENHKTVARAPTDDSAAAY</sequence>
<evidence type="ECO:0000313" key="2">
    <source>
        <dbReference type="Proteomes" id="UP001155220"/>
    </source>
</evidence>
<gene>
    <name evidence="1" type="ORF">MJ956_08220</name>
</gene>
<reference evidence="1" key="1">
    <citation type="submission" date="2022-03" db="EMBL/GenBank/DDBJ databases">
        <title>Aurantimonas Liuensis sp. Nov., isolated from the hadal seawater of the Mariana Trench.</title>
        <authorList>
            <person name="Liu R."/>
        </authorList>
    </citation>
    <scope>NUCLEOTIDE SEQUENCE</scope>
    <source>
        <strain evidence="1">LRZ36</strain>
    </source>
</reference>
<dbReference type="EMBL" id="JALHBS010000044">
    <property type="protein sequence ID" value="MCP3055135.1"/>
    <property type="molecule type" value="Genomic_DNA"/>
</dbReference>
<accession>A0A9X2KFB4</accession>
<dbReference type="AlphaFoldDB" id="A0A9X2KFB4"/>
<dbReference type="Proteomes" id="UP001155220">
    <property type="component" value="Unassembled WGS sequence"/>
</dbReference>
<evidence type="ECO:0000313" key="1">
    <source>
        <dbReference type="EMBL" id="MCP3055135.1"/>
    </source>
</evidence>